<evidence type="ECO:0000313" key="2">
    <source>
        <dbReference type="Proteomes" id="UP000202022"/>
    </source>
</evidence>
<name>R4TFZ0_9CAUD</name>
<accession>R4TFZ0</accession>
<reference evidence="1 2" key="1">
    <citation type="submission" date="2012-12" db="EMBL/GenBank/DDBJ databases">
        <authorList>
            <person name="Sencilo A."/>
            <person name="Jacobs-Sera D."/>
            <person name="Russell D.A."/>
            <person name="Ko C."/>
            <person name="Atanasova N."/>
            <person name="Osterlund E."/>
            <person name="Oksanen H.M."/>
            <person name="Bamford D.H."/>
            <person name="Hatfull G.F."/>
            <person name="Roine E."/>
            <person name="Hendrix R.W."/>
        </authorList>
    </citation>
    <scope>NUCLEOTIDE SEQUENCE [LARGE SCALE GENOMIC DNA]</scope>
</reference>
<organism evidence="1 2">
    <name type="scientific">Halorubrum tailed virus 4</name>
    <dbReference type="NCBI Taxonomy" id="1273752"/>
    <lineage>
        <taxon>Viruses</taxon>
        <taxon>Duplodnaviria</taxon>
        <taxon>Heunggongvirae</taxon>
        <taxon>Uroviricota</taxon>
        <taxon>Caudoviricetes</taxon>
        <taxon>Kirjokansivirales</taxon>
        <taxon>Haloferuviridae</taxon>
        <taxon>Saldibavirus</taxon>
        <taxon>Saldibavirus natrii</taxon>
        <taxon>Saldibavirus HRTV4</taxon>
    </lineage>
</organism>
<evidence type="ECO:0000313" key="1">
    <source>
        <dbReference type="EMBL" id="AGM11141.1"/>
    </source>
</evidence>
<dbReference type="KEGG" id="vg:16194414"/>
<keyword evidence="2" id="KW-1185">Reference proteome</keyword>
<sequence length="141" mass="15415">MPPDPSIDEVSKSDWDALSTAEQDDIIAEVDALSSTGWSQTSRSRKASAVREAIAERDSLYTDRMSRLPTLEGDAEVFSNNLAAHKLEIREGGEAQSESGEGGSVSYTTGQVDEYLSLTRYGKTALRHIRLDESLAAIRSY</sequence>
<proteinExistence type="predicted"/>
<protein>
    <submittedName>
        <fullName evidence="1">Uncharacterized protein</fullName>
    </submittedName>
</protein>
<dbReference type="Proteomes" id="UP000202022">
    <property type="component" value="Segment"/>
</dbReference>
<gene>
    <name evidence="1" type="primary">49</name>
    <name evidence="1" type="ORF">HRTV4_49</name>
</gene>
<dbReference type="RefSeq" id="YP_008059538.1">
    <property type="nucleotide sequence ID" value="NC_021329.1"/>
</dbReference>
<dbReference type="EMBL" id="KC292023">
    <property type="protein sequence ID" value="AGM11141.1"/>
    <property type="molecule type" value="Genomic_DNA"/>
</dbReference>
<dbReference type="GeneID" id="16194414"/>